<dbReference type="EMBL" id="JADBEG010000001">
    <property type="protein sequence ID" value="MBE1497678.1"/>
    <property type="molecule type" value="Genomic_DNA"/>
</dbReference>
<evidence type="ECO:0000313" key="2">
    <source>
        <dbReference type="EMBL" id="MBE1497678.1"/>
    </source>
</evidence>
<gene>
    <name evidence="2" type="ORF">H4696_004778</name>
</gene>
<evidence type="ECO:0000256" key="1">
    <source>
        <dbReference type="SAM" id="Phobius"/>
    </source>
</evidence>
<keyword evidence="1" id="KW-1133">Transmembrane helix</keyword>
<feature type="transmembrane region" description="Helical" evidence="1">
    <location>
        <begin position="12"/>
        <end position="36"/>
    </location>
</feature>
<keyword evidence="1" id="KW-0472">Membrane</keyword>
<feature type="transmembrane region" description="Helical" evidence="1">
    <location>
        <begin position="48"/>
        <end position="66"/>
    </location>
</feature>
<organism evidence="2 3">
    <name type="scientific">Amycolatopsis lexingtonensis</name>
    <dbReference type="NCBI Taxonomy" id="218822"/>
    <lineage>
        <taxon>Bacteria</taxon>
        <taxon>Bacillati</taxon>
        <taxon>Actinomycetota</taxon>
        <taxon>Actinomycetes</taxon>
        <taxon>Pseudonocardiales</taxon>
        <taxon>Pseudonocardiaceae</taxon>
        <taxon>Amycolatopsis</taxon>
    </lineage>
</organism>
<comment type="caution">
    <text evidence="2">The sequence shown here is derived from an EMBL/GenBank/DDBJ whole genome shotgun (WGS) entry which is preliminary data.</text>
</comment>
<protein>
    <submittedName>
        <fullName evidence="2">Uncharacterized protein</fullName>
    </submittedName>
</protein>
<proteinExistence type="predicted"/>
<sequence>MAWGKWVPSGRLPAKAALGLAIVLTGCALGTGLLAFVFGEGVAGWRRALQAVVAVAWLVLAACYWFRYARSRG</sequence>
<name>A0ABR9I3C2_9PSEU</name>
<reference evidence="2 3" key="1">
    <citation type="submission" date="2020-10" db="EMBL/GenBank/DDBJ databases">
        <title>Sequencing the genomes of 1000 actinobacteria strains.</title>
        <authorList>
            <person name="Klenk H.-P."/>
        </authorList>
    </citation>
    <scope>NUCLEOTIDE SEQUENCE [LARGE SCALE GENOMIC DNA]</scope>
    <source>
        <strain evidence="2 3">DSM 44653</strain>
    </source>
</reference>
<keyword evidence="1" id="KW-0812">Transmembrane</keyword>
<dbReference type="RefSeq" id="WP_143264966.1">
    <property type="nucleotide sequence ID" value="NZ_JADBEG010000001.1"/>
</dbReference>
<keyword evidence="3" id="KW-1185">Reference proteome</keyword>
<dbReference type="Proteomes" id="UP000631670">
    <property type="component" value="Unassembled WGS sequence"/>
</dbReference>
<dbReference type="PROSITE" id="PS51257">
    <property type="entry name" value="PROKAR_LIPOPROTEIN"/>
    <property type="match status" value="1"/>
</dbReference>
<evidence type="ECO:0000313" key="3">
    <source>
        <dbReference type="Proteomes" id="UP000631670"/>
    </source>
</evidence>
<accession>A0ABR9I3C2</accession>